<feature type="chain" id="PRO_5011811669" description="Metalloendopeptidase" evidence="7">
    <location>
        <begin position="19"/>
        <end position="579"/>
    </location>
</feature>
<evidence type="ECO:0000256" key="3">
    <source>
        <dbReference type="ARBA" id="ARBA00022801"/>
    </source>
</evidence>
<comment type="cofactor">
    <cofactor evidence="7">
        <name>Zn(2+)</name>
        <dbReference type="ChEBI" id="CHEBI:29105"/>
    </cofactor>
    <text evidence="7">Binds 1 zinc ion per subunit.</text>
</comment>
<keyword evidence="11" id="KW-1185">Reference proteome</keyword>
<dbReference type="OrthoDB" id="10473629at2759"/>
<gene>
    <name evidence="10" type="ORF">BV898_01037</name>
</gene>
<feature type="compositionally biased region" description="Low complexity" evidence="8">
    <location>
        <begin position="306"/>
        <end position="328"/>
    </location>
</feature>
<proteinExistence type="predicted"/>
<dbReference type="InterPro" id="IPR001506">
    <property type="entry name" value="Peptidase_M12A"/>
</dbReference>
<dbReference type="PANTHER" id="PTHR10127">
    <property type="entry name" value="DISCOIDIN, CUB, EGF, LAMININ , AND ZINC METALLOPROTEASE DOMAIN CONTAINING"/>
    <property type="match status" value="1"/>
</dbReference>
<keyword evidence="5 7" id="KW-0482">Metalloprotease</keyword>
<evidence type="ECO:0000256" key="1">
    <source>
        <dbReference type="ARBA" id="ARBA00022670"/>
    </source>
</evidence>
<evidence type="ECO:0000313" key="10">
    <source>
        <dbReference type="EMBL" id="OQV25358.1"/>
    </source>
</evidence>
<dbReference type="SMART" id="SM00235">
    <property type="entry name" value="ZnMc"/>
    <property type="match status" value="1"/>
</dbReference>
<keyword evidence="1 7" id="KW-0645">Protease</keyword>
<dbReference type="Proteomes" id="UP000192578">
    <property type="component" value="Unassembled WGS sequence"/>
</dbReference>
<dbReference type="EMBL" id="MTYJ01000003">
    <property type="protein sequence ID" value="OQV25358.1"/>
    <property type="molecule type" value="Genomic_DNA"/>
</dbReference>
<keyword evidence="7" id="KW-0732">Signal</keyword>
<protein>
    <recommendedName>
        <fullName evidence="7">Metalloendopeptidase</fullName>
        <ecNumber evidence="7">3.4.24.-</ecNumber>
    </recommendedName>
</protein>
<dbReference type="InterPro" id="IPR006026">
    <property type="entry name" value="Peptidase_Metallo"/>
</dbReference>
<sequence>MFPVFIFTLLWIGGLPFATSVASLEARSNAFQRSGKKNLRTINVDYHFQRWPDRSKIYYYLDSAYTEIEKTLIRIAADNVAAGSARCVQFVETSAADTKYKVKVTPNDPFEASGGRPYCYSYPGKLSTAGATEQKLVLTHGEFGCLDSGSVADLMSYWTILTGRRNEHQRGDRDNYITVNNNNVAFPLAYKLYTADAAYWNAFPYDYCSITHNSQTDFAKPGTVAFTVKEDPKAIPNVAKLSNTDCQLISLLYGCPRTQCPAADCKAARQAALLGQKQPTISPVALPSTPAASTAPPMTTLPPTVPATTTPTPTTVPKTSTPAPEVTTPSTSCPTSVFCSKSPDESSFLLGPYENQTYLLFSGSCVMEYVMDWSTGGMSQLRPPKLITEYLPPPGGPTVTPPITLAFMRTGGSPFQLNMQNQAGNSAIQCPTDNAFYTNAAECSSTATSTGVIPKSTATSATTLLLVGDNSLYQLVVDKTGKNLALMDEAFTTTYQTTTYFLSGQTKIAKITAIQMVQDLEGLFGIHPTLLAVFGVASDNATPFVGFAQLPLDASPTTELSPIIWVDEPEPLKTTLKGC</sequence>
<dbReference type="Pfam" id="PF01400">
    <property type="entry name" value="Astacin"/>
    <property type="match status" value="1"/>
</dbReference>
<name>A0A1W0XD79_HYPEX</name>
<dbReference type="EC" id="3.4.24.-" evidence="7"/>
<dbReference type="PRINTS" id="PR00480">
    <property type="entry name" value="ASTACIN"/>
</dbReference>
<comment type="caution">
    <text evidence="10">The sequence shown here is derived from an EMBL/GenBank/DDBJ whole genome shotgun (WGS) entry which is preliminary data.</text>
</comment>
<evidence type="ECO:0000256" key="4">
    <source>
        <dbReference type="ARBA" id="ARBA00022833"/>
    </source>
</evidence>
<keyword evidence="4 7" id="KW-0862">Zinc</keyword>
<keyword evidence="3 7" id="KW-0378">Hydrolase</keyword>
<feature type="region of interest" description="Disordered" evidence="8">
    <location>
        <begin position="287"/>
        <end position="328"/>
    </location>
</feature>
<evidence type="ECO:0000256" key="7">
    <source>
        <dbReference type="RuleBase" id="RU361183"/>
    </source>
</evidence>
<dbReference type="InterPro" id="IPR024079">
    <property type="entry name" value="MetalloPept_cat_dom_sf"/>
</dbReference>
<keyword evidence="2 7" id="KW-0479">Metal-binding</keyword>
<dbReference type="Gene3D" id="3.40.390.10">
    <property type="entry name" value="Collagenase (Catalytic Domain)"/>
    <property type="match status" value="1"/>
</dbReference>
<reference evidence="11" key="1">
    <citation type="submission" date="2017-01" db="EMBL/GenBank/DDBJ databases">
        <title>Comparative genomics of anhydrobiosis in the tardigrade Hypsibius dujardini.</title>
        <authorList>
            <person name="Yoshida Y."/>
            <person name="Koutsovoulos G."/>
            <person name="Laetsch D."/>
            <person name="Stevens L."/>
            <person name="Kumar S."/>
            <person name="Horikawa D."/>
            <person name="Ishino K."/>
            <person name="Komine S."/>
            <person name="Tomita M."/>
            <person name="Blaxter M."/>
            <person name="Arakawa K."/>
        </authorList>
    </citation>
    <scope>NUCLEOTIDE SEQUENCE [LARGE SCALE GENOMIC DNA]</scope>
    <source>
        <strain evidence="11">Z151</strain>
    </source>
</reference>
<evidence type="ECO:0000259" key="9">
    <source>
        <dbReference type="PROSITE" id="PS51864"/>
    </source>
</evidence>
<dbReference type="GO" id="GO:0006508">
    <property type="term" value="P:proteolysis"/>
    <property type="evidence" value="ECO:0007669"/>
    <property type="project" value="UniProtKB-KW"/>
</dbReference>
<dbReference type="GO" id="GO:0008270">
    <property type="term" value="F:zinc ion binding"/>
    <property type="evidence" value="ECO:0007669"/>
    <property type="project" value="InterPro"/>
</dbReference>
<dbReference type="GO" id="GO:0004222">
    <property type="term" value="F:metalloendopeptidase activity"/>
    <property type="evidence" value="ECO:0007669"/>
    <property type="project" value="UniProtKB-UniRule"/>
</dbReference>
<feature type="signal peptide" evidence="7">
    <location>
        <begin position="1"/>
        <end position="18"/>
    </location>
</feature>
<dbReference type="SUPFAM" id="SSF55486">
    <property type="entry name" value="Metalloproteases ('zincins'), catalytic domain"/>
    <property type="match status" value="1"/>
</dbReference>
<organism evidence="10 11">
    <name type="scientific">Hypsibius exemplaris</name>
    <name type="common">Freshwater tardigrade</name>
    <dbReference type="NCBI Taxonomy" id="2072580"/>
    <lineage>
        <taxon>Eukaryota</taxon>
        <taxon>Metazoa</taxon>
        <taxon>Ecdysozoa</taxon>
        <taxon>Tardigrada</taxon>
        <taxon>Eutardigrada</taxon>
        <taxon>Parachela</taxon>
        <taxon>Hypsibioidea</taxon>
        <taxon>Hypsibiidae</taxon>
        <taxon>Hypsibius</taxon>
    </lineage>
</organism>
<dbReference type="PANTHER" id="PTHR10127:SF780">
    <property type="entry name" value="METALLOENDOPEPTIDASE"/>
    <property type="match status" value="1"/>
</dbReference>
<evidence type="ECO:0000256" key="2">
    <source>
        <dbReference type="ARBA" id="ARBA00022723"/>
    </source>
</evidence>
<evidence type="ECO:0000256" key="8">
    <source>
        <dbReference type="SAM" id="MobiDB-lite"/>
    </source>
</evidence>
<feature type="compositionally biased region" description="Low complexity" evidence="8">
    <location>
        <begin position="287"/>
        <end position="298"/>
    </location>
</feature>
<dbReference type="AlphaFoldDB" id="A0A1W0XD79"/>
<evidence type="ECO:0000313" key="11">
    <source>
        <dbReference type="Proteomes" id="UP000192578"/>
    </source>
</evidence>
<feature type="domain" description="Peptidase M12A" evidence="9">
    <location>
        <begin position="40"/>
        <end position="256"/>
    </location>
</feature>
<evidence type="ECO:0000256" key="6">
    <source>
        <dbReference type="PROSITE-ProRule" id="PRU01211"/>
    </source>
</evidence>
<comment type="caution">
    <text evidence="6">Lacks conserved residue(s) required for the propagation of feature annotation.</text>
</comment>
<evidence type="ECO:0000256" key="5">
    <source>
        <dbReference type="ARBA" id="ARBA00023049"/>
    </source>
</evidence>
<accession>A0A1W0XD79</accession>
<dbReference type="PROSITE" id="PS51864">
    <property type="entry name" value="ASTACIN"/>
    <property type="match status" value="1"/>
</dbReference>